<keyword evidence="2" id="KW-0813">Transport</keyword>
<organism evidence="7 8">
    <name type="scientific">Marinisporobacter balticus</name>
    <dbReference type="NCBI Taxonomy" id="2018667"/>
    <lineage>
        <taxon>Bacteria</taxon>
        <taxon>Bacillati</taxon>
        <taxon>Bacillota</taxon>
        <taxon>Clostridia</taxon>
        <taxon>Peptostreptococcales</taxon>
        <taxon>Thermotaleaceae</taxon>
        <taxon>Marinisporobacter</taxon>
    </lineage>
</organism>
<keyword evidence="8" id="KW-1185">Reference proteome</keyword>
<feature type="transmembrane region" description="Helical" evidence="6">
    <location>
        <begin position="385"/>
        <end position="403"/>
    </location>
</feature>
<feature type="transmembrane region" description="Helical" evidence="6">
    <location>
        <begin position="599"/>
        <end position="620"/>
    </location>
</feature>
<evidence type="ECO:0000256" key="1">
    <source>
        <dbReference type="ARBA" id="ARBA00004141"/>
    </source>
</evidence>
<evidence type="ECO:0000313" key="7">
    <source>
        <dbReference type="EMBL" id="TCO75214.1"/>
    </source>
</evidence>
<feature type="transmembrane region" description="Helical" evidence="6">
    <location>
        <begin position="228"/>
        <end position="247"/>
    </location>
</feature>
<feature type="transmembrane region" description="Helical" evidence="6">
    <location>
        <begin position="357"/>
        <end position="379"/>
    </location>
</feature>
<name>A0A4R2KNX6_9FIRM</name>
<evidence type="ECO:0000256" key="5">
    <source>
        <dbReference type="ARBA" id="ARBA00023136"/>
    </source>
</evidence>
<evidence type="ECO:0000313" key="8">
    <source>
        <dbReference type="Proteomes" id="UP000294919"/>
    </source>
</evidence>
<dbReference type="PANTHER" id="PTHR31645">
    <property type="entry name" value="OLIGOPEPTIDE TRANSPORTER YGL114W-RELATED"/>
    <property type="match status" value="1"/>
</dbReference>
<evidence type="ECO:0000256" key="2">
    <source>
        <dbReference type="ARBA" id="ARBA00022448"/>
    </source>
</evidence>
<feature type="transmembrane region" description="Helical" evidence="6">
    <location>
        <begin position="49"/>
        <end position="68"/>
    </location>
</feature>
<dbReference type="GO" id="GO:0016020">
    <property type="term" value="C:membrane"/>
    <property type="evidence" value="ECO:0007669"/>
    <property type="project" value="UniProtKB-SubCell"/>
</dbReference>
<accession>A0A4R2KNX6</accession>
<protein>
    <submittedName>
        <fullName evidence="7">Putative OPT family oligopeptide transporter</fullName>
    </submittedName>
</protein>
<dbReference type="NCBIfam" id="TIGR00733">
    <property type="entry name" value="OPT family oligopeptide transporter"/>
    <property type="match status" value="1"/>
</dbReference>
<dbReference type="NCBIfam" id="TIGR00728">
    <property type="entry name" value="OPT_sfam"/>
    <property type="match status" value="1"/>
</dbReference>
<dbReference type="InterPro" id="IPR004814">
    <property type="entry name" value="Oligopep_transpt"/>
</dbReference>
<feature type="transmembrane region" description="Helical" evidence="6">
    <location>
        <begin position="117"/>
        <end position="136"/>
    </location>
</feature>
<evidence type="ECO:0000256" key="3">
    <source>
        <dbReference type="ARBA" id="ARBA00022692"/>
    </source>
</evidence>
<evidence type="ECO:0000256" key="4">
    <source>
        <dbReference type="ARBA" id="ARBA00022989"/>
    </source>
</evidence>
<keyword evidence="3 6" id="KW-0812">Transmembrane</keyword>
<dbReference type="InterPro" id="IPR045035">
    <property type="entry name" value="YSL-like"/>
</dbReference>
<comment type="subcellular location">
    <subcellularLocation>
        <location evidence="1">Membrane</location>
        <topology evidence="1">Multi-pass membrane protein</topology>
    </subcellularLocation>
</comment>
<dbReference type="PANTHER" id="PTHR31645:SF0">
    <property type="entry name" value="OLIGOPEPTIDE TRANSPORTER YGL114W-RELATED"/>
    <property type="match status" value="1"/>
</dbReference>
<feature type="transmembrane region" description="Helical" evidence="6">
    <location>
        <begin position="89"/>
        <end position="105"/>
    </location>
</feature>
<feature type="transmembrane region" description="Helical" evidence="6">
    <location>
        <begin position="449"/>
        <end position="470"/>
    </location>
</feature>
<feature type="transmembrane region" description="Helical" evidence="6">
    <location>
        <begin position="528"/>
        <end position="550"/>
    </location>
</feature>
<dbReference type="EMBL" id="SLWV01000009">
    <property type="protein sequence ID" value="TCO75214.1"/>
    <property type="molecule type" value="Genomic_DNA"/>
</dbReference>
<feature type="transmembrane region" description="Helical" evidence="6">
    <location>
        <begin position="570"/>
        <end position="593"/>
    </location>
</feature>
<feature type="transmembrane region" description="Helical" evidence="6">
    <location>
        <begin position="410"/>
        <end position="429"/>
    </location>
</feature>
<gene>
    <name evidence="7" type="ORF">EV214_10949</name>
</gene>
<feature type="transmembrane region" description="Helical" evidence="6">
    <location>
        <begin position="328"/>
        <end position="350"/>
    </location>
</feature>
<dbReference type="GO" id="GO:0035673">
    <property type="term" value="F:oligopeptide transmembrane transporter activity"/>
    <property type="evidence" value="ECO:0007669"/>
    <property type="project" value="InterPro"/>
</dbReference>
<dbReference type="AlphaFoldDB" id="A0A4R2KNX6"/>
<comment type="caution">
    <text evidence="7">The sequence shown here is derived from an EMBL/GenBank/DDBJ whole genome shotgun (WGS) entry which is preliminary data.</text>
</comment>
<keyword evidence="4 6" id="KW-1133">Transmembrane helix</keyword>
<feature type="transmembrane region" description="Helical" evidence="6">
    <location>
        <begin position="21"/>
        <end position="43"/>
    </location>
</feature>
<dbReference type="OrthoDB" id="9809340at2"/>
<reference evidence="7 8" key="1">
    <citation type="submission" date="2019-03" db="EMBL/GenBank/DDBJ databases">
        <title>Genomic Encyclopedia of Type Strains, Phase IV (KMG-IV): sequencing the most valuable type-strain genomes for metagenomic binning, comparative biology and taxonomic classification.</title>
        <authorList>
            <person name="Goeker M."/>
        </authorList>
    </citation>
    <scope>NUCLEOTIDE SEQUENCE [LARGE SCALE GENOMIC DNA]</scope>
    <source>
        <strain evidence="7 8">DSM 102940</strain>
    </source>
</reference>
<sequence>MHENHESFKPFIAAEKILPELTFISVITGIVLAIVFGAVNAYLGLKVGMTISASIPAAVVAMSVTRVIMKRDSILESNIVQTIGSAGESLAAGVVFTIPAMFLWAKSVGVDMPSVKFIILISLFGGILGVMFMIPLRKALIVKEHGHLPYPEGVACANVLLAGEEGGEKAKATFAGVGFGAIYKFLTDGLKLFPSNLEFHINKPFSTLIGLDALPAVLGVGFIIGKRIAGFMLAGSLLGWFVIIPLISEFGINSHEVIFPASVAVGQLSSWDIWNTYIRYIGAGAVAFGGVSSLIKSIPLIYETIRETINDYNEIIGGKSALRTDQDIPLSTVGLTIVFIIFAITVLPYAKIGAIGSLLIVVFGFFFATVSSRIVGIIGSSSNPISGMTIATLIIASLAFKMKSGIGNEIIFAVFTVGSIICIIVAMAGDTSQDLKTGFLIGATPYKQQIGEMIGVVASAFVLGGVLVLLDRTLGFGSSALPAPQATLAKLVVEGVVQGNLPWSLIFIGVGIGIVVELLELPILPIAIGLYLPIHLTTTIFIGGLVRGILEWDIIRCDDFERNGKIDFGILYASGLIAGEGVVGIIVALLSVWNIDISIGLNMGSIGTNITFCILVYMLMKWSLFKEIKQHQ</sequence>
<feature type="transmembrane region" description="Helical" evidence="6">
    <location>
        <begin position="491"/>
        <end position="516"/>
    </location>
</feature>
<dbReference type="RefSeq" id="WP_132244619.1">
    <property type="nucleotide sequence ID" value="NZ_SLWV01000009.1"/>
</dbReference>
<dbReference type="InterPro" id="IPR004813">
    <property type="entry name" value="OPT"/>
</dbReference>
<evidence type="ECO:0000256" key="6">
    <source>
        <dbReference type="SAM" id="Phobius"/>
    </source>
</evidence>
<keyword evidence="5 6" id="KW-0472">Membrane</keyword>
<dbReference type="Proteomes" id="UP000294919">
    <property type="component" value="Unassembled WGS sequence"/>
</dbReference>
<dbReference type="Pfam" id="PF03169">
    <property type="entry name" value="OPT"/>
    <property type="match status" value="1"/>
</dbReference>
<proteinExistence type="predicted"/>